<dbReference type="AlphaFoldDB" id="A0A699ZK17"/>
<gene>
    <name evidence="2" type="ORF">HaLaN_16961</name>
</gene>
<proteinExistence type="predicted"/>
<dbReference type="InterPro" id="IPR006909">
    <property type="entry name" value="Rad21/Rec8_C_eu"/>
</dbReference>
<keyword evidence="3" id="KW-1185">Reference proteome</keyword>
<accession>A0A699ZK17</accession>
<evidence type="ECO:0000259" key="1">
    <source>
        <dbReference type="Pfam" id="PF04824"/>
    </source>
</evidence>
<dbReference type="InterPro" id="IPR036390">
    <property type="entry name" value="WH_DNA-bd_sf"/>
</dbReference>
<comment type="caution">
    <text evidence="2">The sequence shown here is derived from an EMBL/GenBank/DDBJ whole genome shotgun (WGS) entry which is preliminary data.</text>
</comment>
<reference evidence="2 3" key="1">
    <citation type="submission" date="2020-02" db="EMBL/GenBank/DDBJ databases">
        <title>Draft genome sequence of Haematococcus lacustris strain NIES-144.</title>
        <authorList>
            <person name="Morimoto D."/>
            <person name="Nakagawa S."/>
            <person name="Yoshida T."/>
            <person name="Sawayama S."/>
        </authorList>
    </citation>
    <scope>NUCLEOTIDE SEQUENCE [LARGE SCALE GENOMIC DNA]</scope>
    <source>
        <strain evidence="2 3">NIES-144</strain>
    </source>
</reference>
<dbReference type="EMBL" id="BLLF01001543">
    <property type="protein sequence ID" value="GFH19929.1"/>
    <property type="molecule type" value="Genomic_DNA"/>
</dbReference>
<dbReference type="InterPro" id="IPR039781">
    <property type="entry name" value="Rad21/Rec8-like"/>
</dbReference>
<dbReference type="SUPFAM" id="SSF46785">
    <property type="entry name" value="Winged helix' DNA-binding domain"/>
    <property type="match status" value="1"/>
</dbReference>
<evidence type="ECO:0000313" key="3">
    <source>
        <dbReference type="Proteomes" id="UP000485058"/>
    </source>
</evidence>
<feature type="domain" description="Rad21/Rec8-like protein C-terminal eukaryotic" evidence="1">
    <location>
        <begin position="69"/>
        <end position="114"/>
    </location>
</feature>
<dbReference type="GO" id="GO:0007062">
    <property type="term" value="P:sister chromatid cohesion"/>
    <property type="evidence" value="ECO:0007669"/>
    <property type="project" value="InterPro"/>
</dbReference>
<dbReference type="PANTHER" id="PTHR12585">
    <property type="entry name" value="SCC1 / RAD21 FAMILY MEMBER"/>
    <property type="match status" value="1"/>
</dbReference>
<dbReference type="Proteomes" id="UP000485058">
    <property type="component" value="Unassembled WGS sequence"/>
</dbReference>
<dbReference type="Pfam" id="PF04824">
    <property type="entry name" value="Rad21_Rec8"/>
    <property type="match status" value="1"/>
</dbReference>
<dbReference type="GO" id="GO:0008278">
    <property type="term" value="C:cohesin complex"/>
    <property type="evidence" value="ECO:0007669"/>
    <property type="project" value="InterPro"/>
</dbReference>
<dbReference type="GO" id="GO:1990414">
    <property type="term" value="P:replication-born double-strand break repair via sister chromatid exchange"/>
    <property type="evidence" value="ECO:0007669"/>
    <property type="project" value="TreeGrafter"/>
</dbReference>
<dbReference type="Gene3D" id="1.10.10.580">
    <property type="entry name" value="Structural maintenance of chromosome 1. Chain E"/>
    <property type="match status" value="1"/>
</dbReference>
<protein>
    <recommendedName>
        <fullName evidence="1">Rad21/Rec8-like protein C-terminal eukaryotic domain-containing protein</fullName>
    </recommendedName>
</protein>
<dbReference type="GO" id="GO:0003682">
    <property type="term" value="F:chromatin binding"/>
    <property type="evidence" value="ECO:0007669"/>
    <property type="project" value="TreeGrafter"/>
</dbReference>
<name>A0A699ZK17_HAELA</name>
<organism evidence="2 3">
    <name type="scientific">Haematococcus lacustris</name>
    <name type="common">Green alga</name>
    <name type="synonym">Haematococcus pluvialis</name>
    <dbReference type="NCBI Taxonomy" id="44745"/>
    <lineage>
        <taxon>Eukaryota</taxon>
        <taxon>Viridiplantae</taxon>
        <taxon>Chlorophyta</taxon>
        <taxon>core chlorophytes</taxon>
        <taxon>Chlorophyceae</taxon>
        <taxon>CS clade</taxon>
        <taxon>Chlamydomonadales</taxon>
        <taxon>Haematococcaceae</taxon>
        <taxon>Haematococcus</taxon>
    </lineage>
</organism>
<sequence length="120" mass="12811">MPTRPSGPVATLDFQLLESSAGGFMTQQLRHQQQPLGASGMGKSTAVVLKLVRQELDMQSAAGQPDPAVSFLSLAQRLTRAEAVKLFMQVLVTQTAGFTRAAQNRPFGDILIRQGGVLSS</sequence>
<dbReference type="InterPro" id="IPR023093">
    <property type="entry name" value="ScpA-like_C"/>
</dbReference>
<dbReference type="PANTHER" id="PTHR12585:SF69">
    <property type="entry name" value="FI11703P"/>
    <property type="match status" value="1"/>
</dbReference>
<evidence type="ECO:0000313" key="2">
    <source>
        <dbReference type="EMBL" id="GFH19929.1"/>
    </source>
</evidence>